<keyword evidence="1" id="KW-0732">Signal</keyword>
<comment type="caution">
    <text evidence="2">The sequence shown here is derived from an EMBL/GenBank/DDBJ whole genome shotgun (WGS) entry which is preliminary data.</text>
</comment>
<dbReference type="OrthoDB" id="6293428at2"/>
<name>A0A437MG25_9SPHI</name>
<dbReference type="EMBL" id="SACK01000014">
    <property type="protein sequence ID" value="RVT96579.1"/>
    <property type="molecule type" value="Genomic_DNA"/>
</dbReference>
<sequence length="165" mass="18735">MTVKTVYFIILISSLLIASCKQSATSRKEQADTIDNKTTGYPEDLSIINLIANPEKYDGKSIRVNGYLHLEFEGNMLYLHKVDYEKSLSKNALWMDFSKKSLMALDKEKCNDKYVLVEGVFNSNNTGHMGMNTGSIEKITRLEVWDFPPAPPHEKKNSVKFPPPK</sequence>
<gene>
    <name evidence="2" type="ORF">EOD41_19915</name>
</gene>
<keyword evidence="3" id="KW-1185">Reference proteome</keyword>
<evidence type="ECO:0000256" key="1">
    <source>
        <dbReference type="SAM" id="SignalP"/>
    </source>
</evidence>
<evidence type="ECO:0000313" key="3">
    <source>
        <dbReference type="Proteomes" id="UP000282759"/>
    </source>
</evidence>
<feature type="signal peptide" evidence="1">
    <location>
        <begin position="1"/>
        <end position="23"/>
    </location>
</feature>
<feature type="chain" id="PRO_5019170875" evidence="1">
    <location>
        <begin position="24"/>
        <end position="165"/>
    </location>
</feature>
<organism evidence="2 3">
    <name type="scientific">Mucilaginibacter limnophilus</name>
    <dbReference type="NCBI Taxonomy" id="1932778"/>
    <lineage>
        <taxon>Bacteria</taxon>
        <taxon>Pseudomonadati</taxon>
        <taxon>Bacteroidota</taxon>
        <taxon>Sphingobacteriia</taxon>
        <taxon>Sphingobacteriales</taxon>
        <taxon>Sphingobacteriaceae</taxon>
        <taxon>Mucilaginibacter</taxon>
    </lineage>
</organism>
<proteinExistence type="predicted"/>
<reference evidence="2 3" key="1">
    <citation type="submission" date="2019-01" db="EMBL/GenBank/DDBJ databases">
        <authorList>
            <person name="Chen W.-M."/>
        </authorList>
    </citation>
    <scope>NUCLEOTIDE SEQUENCE [LARGE SCALE GENOMIC DNA]</scope>
    <source>
        <strain evidence="2 3">YBJ-36</strain>
    </source>
</reference>
<dbReference type="AlphaFoldDB" id="A0A437MG25"/>
<protein>
    <submittedName>
        <fullName evidence="2">Uncharacterized protein</fullName>
    </submittedName>
</protein>
<evidence type="ECO:0000313" key="2">
    <source>
        <dbReference type="EMBL" id="RVT96579.1"/>
    </source>
</evidence>
<dbReference type="Proteomes" id="UP000282759">
    <property type="component" value="Unassembled WGS sequence"/>
</dbReference>
<accession>A0A437MG25</accession>
<dbReference type="PROSITE" id="PS51257">
    <property type="entry name" value="PROKAR_LIPOPROTEIN"/>
    <property type="match status" value="1"/>
</dbReference>